<name>A0A3B4AJI1_9GOBI</name>
<accession>A0A3B4AJI1</accession>
<dbReference type="InterPro" id="IPR002328">
    <property type="entry name" value="ADH_Zn_CS"/>
</dbReference>
<feature type="domain" description="Alcohol dehydrogenase-like N-terminal" evidence="4">
    <location>
        <begin position="29"/>
        <end position="110"/>
    </location>
</feature>
<organism evidence="5 6">
    <name type="scientific">Periophthalmus magnuspinnatus</name>
    <dbReference type="NCBI Taxonomy" id="409849"/>
    <lineage>
        <taxon>Eukaryota</taxon>
        <taxon>Metazoa</taxon>
        <taxon>Chordata</taxon>
        <taxon>Craniata</taxon>
        <taxon>Vertebrata</taxon>
        <taxon>Euteleostomi</taxon>
        <taxon>Actinopterygii</taxon>
        <taxon>Neopterygii</taxon>
        <taxon>Teleostei</taxon>
        <taxon>Neoteleostei</taxon>
        <taxon>Acanthomorphata</taxon>
        <taxon>Gobiaria</taxon>
        <taxon>Gobiiformes</taxon>
        <taxon>Gobioidei</taxon>
        <taxon>Gobiidae</taxon>
        <taxon>Oxudercinae</taxon>
        <taxon>Periophthalmus</taxon>
    </lineage>
</organism>
<keyword evidence="3" id="KW-0560">Oxidoreductase</keyword>
<dbReference type="Pfam" id="PF08240">
    <property type="entry name" value="ADH_N"/>
    <property type="match status" value="1"/>
</dbReference>
<evidence type="ECO:0000313" key="5">
    <source>
        <dbReference type="Ensembl" id="ENSPMGP00000017278.1"/>
    </source>
</evidence>
<dbReference type="GO" id="GO:0046294">
    <property type="term" value="P:formaldehyde catabolic process"/>
    <property type="evidence" value="ECO:0007669"/>
    <property type="project" value="TreeGrafter"/>
</dbReference>
<keyword evidence="1" id="KW-0479">Metal-binding</keyword>
<dbReference type="PANTHER" id="PTHR43880">
    <property type="entry name" value="ALCOHOL DEHYDROGENASE"/>
    <property type="match status" value="1"/>
</dbReference>
<dbReference type="STRING" id="409849.ENSPMGP00000017278"/>
<dbReference type="InterPro" id="IPR013154">
    <property type="entry name" value="ADH-like_N"/>
</dbReference>
<dbReference type="Proteomes" id="UP000261520">
    <property type="component" value="Unplaced"/>
</dbReference>
<dbReference type="AlphaFoldDB" id="A0A3B4AJI1"/>
<dbReference type="PROSITE" id="PS00059">
    <property type="entry name" value="ADH_ZINC"/>
    <property type="match status" value="1"/>
</dbReference>
<reference evidence="5" key="2">
    <citation type="submission" date="2025-09" db="UniProtKB">
        <authorList>
            <consortium name="Ensembl"/>
        </authorList>
    </citation>
    <scope>IDENTIFICATION</scope>
</reference>
<evidence type="ECO:0000256" key="2">
    <source>
        <dbReference type="ARBA" id="ARBA00022833"/>
    </source>
</evidence>
<dbReference type="Ensembl" id="ENSPMGT00000018444.1">
    <property type="protein sequence ID" value="ENSPMGP00000017278.1"/>
    <property type="gene ID" value="ENSPMGG00000014144.1"/>
</dbReference>
<proteinExistence type="predicted"/>
<dbReference type="GO" id="GO:0051903">
    <property type="term" value="F:S-(hydroxymethyl)glutathione dehydrogenase [NAD(P)+] activity"/>
    <property type="evidence" value="ECO:0007669"/>
    <property type="project" value="TreeGrafter"/>
</dbReference>
<dbReference type="SUPFAM" id="SSF50129">
    <property type="entry name" value="GroES-like"/>
    <property type="match status" value="1"/>
</dbReference>
<protein>
    <recommendedName>
        <fullName evidence="4">Alcohol dehydrogenase-like N-terminal domain-containing protein</fullName>
    </recommendedName>
</protein>
<evidence type="ECO:0000256" key="1">
    <source>
        <dbReference type="ARBA" id="ARBA00022723"/>
    </source>
</evidence>
<dbReference type="GO" id="GO:0005829">
    <property type="term" value="C:cytosol"/>
    <property type="evidence" value="ECO:0007669"/>
    <property type="project" value="TreeGrafter"/>
</dbReference>
<keyword evidence="6" id="KW-1185">Reference proteome</keyword>
<dbReference type="InterPro" id="IPR011032">
    <property type="entry name" value="GroES-like_sf"/>
</dbReference>
<evidence type="ECO:0000259" key="4">
    <source>
        <dbReference type="Pfam" id="PF08240"/>
    </source>
</evidence>
<reference evidence="5" key="1">
    <citation type="submission" date="2025-08" db="UniProtKB">
        <authorList>
            <consortium name="Ensembl"/>
        </authorList>
    </citation>
    <scope>IDENTIFICATION</scope>
</reference>
<sequence>LVIKCKAAVAWEPNKPLVIEEIEVAPPQANEVRIKIVATSVCHTDLYHLYEGMPKDGFPVVLGHEATGIVESVGSGVTEFKNGDKVIPVFLSQCRECHFCKSPKTNQCVKACMTAYMSFICR</sequence>
<dbReference type="GO" id="GO:0008270">
    <property type="term" value="F:zinc ion binding"/>
    <property type="evidence" value="ECO:0007669"/>
    <property type="project" value="InterPro"/>
</dbReference>
<dbReference type="Gene3D" id="3.90.180.10">
    <property type="entry name" value="Medium-chain alcohol dehydrogenases, catalytic domain"/>
    <property type="match status" value="1"/>
</dbReference>
<keyword evidence="2" id="KW-0862">Zinc</keyword>
<evidence type="ECO:0000313" key="6">
    <source>
        <dbReference type="Proteomes" id="UP000261520"/>
    </source>
</evidence>
<dbReference type="PANTHER" id="PTHR43880:SF3">
    <property type="entry name" value="ALCOHOL DEHYDROGENASE 8A-RELATED"/>
    <property type="match status" value="1"/>
</dbReference>
<evidence type="ECO:0000256" key="3">
    <source>
        <dbReference type="ARBA" id="ARBA00023002"/>
    </source>
</evidence>